<keyword evidence="2" id="KW-1185">Reference proteome</keyword>
<organism evidence="1 2">
    <name type="scientific">Roseiconus lacunae</name>
    <dbReference type="NCBI Taxonomy" id="2605694"/>
    <lineage>
        <taxon>Bacteria</taxon>
        <taxon>Pseudomonadati</taxon>
        <taxon>Planctomycetota</taxon>
        <taxon>Planctomycetia</taxon>
        <taxon>Pirellulales</taxon>
        <taxon>Pirellulaceae</taxon>
        <taxon>Roseiconus</taxon>
    </lineage>
</organism>
<sequence length="312" mass="35607">MPETIESDKVTVGYVIGTPYCGSTIMGMLMNTHPDIVSVGETAVSRRMRRIGRTATYPCSCGNELQACPFWNEIVKQVRETVSGFGFDCWSHVYTYDNRLADAIFYGYSGRRPIRWMREVAHSALPPLRKKLSIAKVANEAFYRAALAVGDGKVFFDSDKSLFRLRYLLHHDALDMRPIVLTKDVRQYAASGKRRGRPVADCAREWAQHYRLAAHLLSRHGNGNYIHVRHEDFCQTMPQTVGTLCDYLGARRVELSDRFSPRTQHVLGNKVRHSESLSIRSSTSWRESLDSREEAVALKEGEELMQQFGYQF</sequence>
<dbReference type="Proteomes" id="UP001239462">
    <property type="component" value="Unassembled WGS sequence"/>
</dbReference>
<gene>
    <name evidence="1" type="ORF">QTN89_25555</name>
</gene>
<dbReference type="SUPFAM" id="SSF52540">
    <property type="entry name" value="P-loop containing nucleoside triphosphate hydrolases"/>
    <property type="match status" value="1"/>
</dbReference>
<comment type="caution">
    <text evidence="1">The sequence shown here is derived from an EMBL/GenBank/DDBJ whole genome shotgun (WGS) entry which is preliminary data.</text>
</comment>
<evidence type="ECO:0000313" key="2">
    <source>
        <dbReference type="Proteomes" id="UP001239462"/>
    </source>
</evidence>
<evidence type="ECO:0008006" key="3">
    <source>
        <dbReference type="Google" id="ProtNLM"/>
    </source>
</evidence>
<dbReference type="EMBL" id="JASZZN010000027">
    <property type="protein sequence ID" value="MDM4018846.1"/>
    <property type="molecule type" value="Genomic_DNA"/>
</dbReference>
<dbReference type="Gene3D" id="3.40.50.300">
    <property type="entry name" value="P-loop containing nucleotide triphosphate hydrolases"/>
    <property type="match status" value="1"/>
</dbReference>
<evidence type="ECO:0000313" key="1">
    <source>
        <dbReference type="EMBL" id="MDM4018846.1"/>
    </source>
</evidence>
<proteinExistence type="predicted"/>
<protein>
    <recommendedName>
        <fullName evidence="3">Sulfotransferase</fullName>
    </recommendedName>
</protein>
<dbReference type="RefSeq" id="WP_289166825.1">
    <property type="nucleotide sequence ID" value="NZ_JASZZN010000027.1"/>
</dbReference>
<accession>A0ABT7PQU8</accession>
<name>A0ABT7PQU8_9BACT</name>
<dbReference type="InterPro" id="IPR027417">
    <property type="entry name" value="P-loop_NTPase"/>
</dbReference>
<reference evidence="1 2" key="1">
    <citation type="submission" date="2023-06" db="EMBL/GenBank/DDBJ databases">
        <title>Roseiconus lacunae JC819 isolated from Gulf of Mannar region, Tamil Nadu.</title>
        <authorList>
            <person name="Pk S."/>
            <person name="Ch S."/>
            <person name="Ch V.R."/>
        </authorList>
    </citation>
    <scope>NUCLEOTIDE SEQUENCE [LARGE SCALE GENOMIC DNA]</scope>
    <source>
        <strain evidence="1 2">JC819</strain>
    </source>
</reference>